<comment type="caution">
    <text evidence="2">The sequence shown here is derived from an EMBL/GenBank/DDBJ whole genome shotgun (WGS) entry which is preliminary data.</text>
</comment>
<dbReference type="PANTHER" id="PTHR47751:SF1">
    <property type="entry name" value="SUPERFAMILY HYDROLASE, PUTATIVE (AFU_ORTHOLOGUE AFUA_2G16580)-RELATED"/>
    <property type="match status" value="1"/>
</dbReference>
<dbReference type="Gene3D" id="3.40.50.1820">
    <property type="entry name" value="alpha/beta hydrolase"/>
    <property type="match status" value="1"/>
</dbReference>
<dbReference type="AlphaFoldDB" id="A0A754AYU0"/>
<dbReference type="PANTHER" id="PTHR47751">
    <property type="entry name" value="SUPERFAMILY HYDROLASE, PUTATIVE (AFU_ORTHOLOGUE AFUA_2G16580)-RELATED"/>
    <property type="match status" value="1"/>
</dbReference>
<dbReference type="EMBL" id="DAAXRP010000028">
    <property type="protein sequence ID" value="HAG2284707.1"/>
    <property type="molecule type" value="Genomic_DNA"/>
</dbReference>
<evidence type="ECO:0000313" key="2">
    <source>
        <dbReference type="EMBL" id="HAF8578811.1"/>
    </source>
</evidence>
<feature type="domain" description="Xaa-Pro dipeptidyl-peptidase-like" evidence="1">
    <location>
        <begin position="15"/>
        <end position="140"/>
    </location>
</feature>
<proteinExistence type="predicted"/>
<dbReference type="EMBL" id="DAAWNC010000005">
    <property type="protein sequence ID" value="HAF8578811.1"/>
    <property type="molecule type" value="Genomic_DNA"/>
</dbReference>
<protein>
    <submittedName>
        <fullName evidence="2">Alpha/beta hydrolase</fullName>
    </submittedName>
</protein>
<dbReference type="InterPro" id="IPR051411">
    <property type="entry name" value="Polyketide_trans_af380"/>
</dbReference>
<dbReference type="SUPFAM" id="SSF53474">
    <property type="entry name" value="alpha/beta-Hydrolases"/>
    <property type="match status" value="1"/>
</dbReference>
<accession>A0A754AYU0</accession>
<gene>
    <name evidence="2" type="ORF">G5T75_002725</name>
    <name evidence="3" type="ORF">G8W61_005101</name>
</gene>
<evidence type="ECO:0000259" key="1">
    <source>
        <dbReference type="Pfam" id="PF02129"/>
    </source>
</evidence>
<dbReference type="GO" id="GO:0016787">
    <property type="term" value="F:hydrolase activity"/>
    <property type="evidence" value="ECO:0007669"/>
    <property type="project" value="UniProtKB-KW"/>
</dbReference>
<reference evidence="2" key="2">
    <citation type="submission" date="2020-02" db="EMBL/GenBank/DDBJ databases">
        <authorList>
            <consortium name="NCBI Pathogen Detection Project"/>
        </authorList>
    </citation>
    <scope>NUCLEOTIDE SEQUENCE</scope>
    <source>
        <strain evidence="3">MA.CK_94/00001630</strain>
        <strain evidence="2">MA.MZ045</strain>
    </source>
</reference>
<organism evidence="2">
    <name type="scientific">Salmonella enterica</name>
    <name type="common">Salmonella choleraesuis</name>
    <dbReference type="NCBI Taxonomy" id="28901"/>
    <lineage>
        <taxon>Bacteria</taxon>
        <taxon>Pseudomonadati</taxon>
        <taxon>Pseudomonadota</taxon>
        <taxon>Gammaproteobacteria</taxon>
        <taxon>Enterobacterales</taxon>
        <taxon>Enterobacteriaceae</taxon>
        <taxon>Salmonella</taxon>
    </lineage>
</organism>
<dbReference type="Pfam" id="PF02129">
    <property type="entry name" value="Peptidase_S15"/>
    <property type="match status" value="1"/>
</dbReference>
<dbReference type="RefSeq" id="WP_079791412.1">
    <property type="nucleotide sequence ID" value="NZ_MXLQ01000004.1"/>
</dbReference>
<evidence type="ECO:0000313" key="3">
    <source>
        <dbReference type="EMBL" id="HAG2284707.1"/>
    </source>
</evidence>
<dbReference type="Gene3D" id="1.10.10.800">
    <property type="match status" value="1"/>
</dbReference>
<name>A0A754AYU0_SALER</name>
<reference evidence="2" key="1">
    <citation type="journal article" date="2018" name="Genome Biol.">
        <title>SKESA: strategic k-mer extension for scrupulous assemblies.</title>
        <authorList>
            <person name="Souvorov A."/>
            <person name="Agarwala R."/>
            <person name="Lipman D.J."/>
        </authorList>
    </citation>
    <scope>NUCLEOTIDE SEQUENCE</scope>
    <source>
        <strain evidence="3">MA.CK_94/00001630</strain>
        <strain evidence="2">MA.MZ045</strain>
    </source>
</reference>
<sequence>MKHVQIQNADMAWHVAANVQFPPTFDESKQYPTIISVHPFGSCKEQTSGNVYGKALAEAGYVVIAYDASFQGESGGSPRWVEDPTQRVEDISRVIDYAVTLPYVDAERIGVLGICGGGGYAINATLTEKRIKAVVSITGVNIGRLFREGFSNYDPIGALNAMAAQRTNEARGGEVQVNELLPASPEMAKASGLTERDVFEATDYYKTPRGQQPGGATRMVFSHAQKTLAWDAFAFAEVFLTQPVMVVVGEKVGAFGAYRDGMEIYGRAAASRDRQLVSLADFSHYELYDKPEAVHEAMVKVLPFFAEHLE</sequence>
<dbReference type="InterPro" id="IPR029058">
    <property type="entry name" value="AB_hydrolase_fold"/>
</dbReference>
<dbReference type="InterPro" id="IPR000383">
    <property type="entry name" value="Xaa-Pro-like_dom"/>
</dbReference>
<keyword evidence="2" id="KW-0378">Hydrolase</keyword>